<dbReference type="RefSeq" id="WP_078237386.1">
    <property type="nucleotide sequence ID" value="NZ_MUYA01000012.1"/>
</dbReference>
<keyword evidence="2" id="KW-1185">Reference proteome</keyword>
<name>A0A1T0AQG1_9PAST</name>
<dbReference type="EMBL" id="MUYA01000012">
    <property type="protein sequence ID" value="OOR98425.1"/>
    <property type="molecule type" value="Genomic_DNA"/>
</dbReference>
<accession>A0A1T0AQG1</accession>
<proteinExistence type="predicted"/>
<dbReference type="Proteomes" id="UP000190867">
    <property type="component" value="Unassembled WGS sequence"/>
</dbReference>
<reference evidence="1 2" key="1">
    <citation type="submission" date="2017-02" db="EMBL/GenBank/DDBJ databases">
        <title>Draft genome sequence of Haemophilus paracuniculus CCUG 43573 type strain.</title>
        <authorList>
            <person name="Engstrom-Jakobsson H."/>
            <person name="Salva-Serra F."/>
            <person name="Thorell K."/>
            <person name="Gonzales-Siles L."/>
            <person name="Karlsson R."/>
            <person name="Boulund F."/>
            <person name="Engstrand L."/>
            <person name="Kristiansson E."/>
            <person name="Moore E."/>
        </authorList>
    </citation>
    <scope>NUCLEOTIDE SEQUENCE [LARGE SCALE GENOMIC DNA]</scope>
    <source>
        <strain evidence="1 2">CCUG 43573</strain>
    </source>
</reference>
<evidence type="ECO:0000313" key="2">
    <source>
        <dbReference type="Proteomes" id="UP000190867"/>
    </source>
</evidence>
<gene>
    <name evidence="1" type="ORF">B0187_08235</name>
</gene>
<sequence length="121" mass="14147">MTAKYTVIRVNSIIETQHCYAELVEVCARWQYTISPLSNPLQFCLSRQIVFPTQHTLYDNEFFLGKEERFLNALFWKHSLKVKVGDVQIVERQPFSVPAGMTHYSTPKLITAYINNPYDEE</sequence>
<protein>
    <submittedName>
        <fullName evidence="1">Uncharacterized protein</fullName>
    </submittedName>
</protein>
<dbReference type="AlphaFoldDB" id="A0A1T0AQG1"/>
<dbReference type="STRING" id="734.B0187_08235"/>
<evidence type="ECO:0000313" key="1">
    <source>
        <dbReference type="EMBL" id="OOR98425.1"/>
    </source>
</evidence>
<organism evidence="1 2">
    <name type="scientific">Haemophilus paracuniculus</name>
    <dbReference type="NCBI Taxonomy" id="734"/>
    <lineage>
        <taxon>Bacteria</taxon>
        <taxon>Pseudomonadati</taxon>
        <taxon>Pseudomonadota</taxon>
        <taxon>Gammaproteobacteria</taxon>
        <taxon>Pasteurellales</taxon>
        <taxon>Pasteurellaceae</taxon>
        <taxon>Haemophilus</taxon>
    </lineage>
</organism>
<comment type="caution">
    <text evidence="1">The sequence shown here is derived from an EMBL/GenBank/DDBJ whole genome shotgun (WGS) entry which is preliminary data.</text>
</comment>